<evidence type="ECO:0000256" key="1">
    <source>
        <dbReference type="ARBA" id="ARBA00010333"/>
    </source>
</evidence>
<gene>
    <name evidence="5" type="ORF">YC6258_01667</name>
</gene>
<organism evidence="5 6">
    <name type="scientific">Gynuella sunshinyii YC6258</name>
    <dbReference type="NCBI Taxonomy" id="1445510"/>
    <lineage>
        <taxon>Bacteria</taxon>
        <taxon>Pseudomonadati</taxon>
        <taxon>Pseudomonadota</taxon>
        <taxon>Gammaproteobacteria</taxon>
        <taxon>Oceanospirillales</taxon>
        <taxon>Saccharospirillaceae</taxon>
        <taxon>Gynuella</taxon>
    </lineage>
</organism>
<dbReference type="PANTHER" id="PTHR35936:SF25">
    <property type="entry name" value="ABC TRANSPORTER SUBSTRATE-BINDING PROTEIN"/>
    <property type="match status" value="1"/>
</dbReference>
<evidence type="ECO:0000256" key="3">
    <source>
        <dbReference type="SAM" id="SignalP"/>
    </source>
</evidence>
<reference evidence="5 6" key="1">
    <citation type="submission" date="2014-01" db="EMBL/GenBank/DDBJ databases">
        <title>Full genme sequencing of cellulolytic bacterium Gynuella sunshinyii YC6258T gen. nov., sp. nov.</title>
        <authorList>
            <person name="Khan H."/>
            <person name="Chung E.J."/>
            <person name="Chung Y.R."/>
        </authorList>
    </citation>
    <scope>NUCLEOTIDE SEQUENCE [LARGE SCALE GENOMIC DNA]</scope>
    <source>
        <strain evidence="5 6">YC6258</strain>
    </source>
</reference>
<dbReference type="Pfam" id="PF00497">
    <property type="entry name" value="SBP_bac_3"/>
    <property type="match status" value="1"/>
</dbReference>
<dbReference type="Proteomes" id="UP000032266">
    <property type="component" value="Chromosome"/>
</dbReference>
<dbReference type="PANTHER" id="PTHR35936">
    <property type="entry name" value="MEMBRANE-BOUND LYTIC MUREIN TRANSGLYCOSYLASE F"/>
    <property type="match status" value="1"/>
</dbReference>
<dbReference type="KEGG" id="gsn:YC6258_01667"/>
<feature type="domain" description="Solute-binding protein family 3/N-terminal" evidence="4">
    <location>
        <begin position="22"/>
        <end position="242"/>
    </location>
</feature>
<dbReference type="InterPro" id="IPR001638">
    <property type="entry name" value="Solute-binding_3/MltF_N"/>
</dbReference>
<feature type="signal peptide" evidence="3">
    <location>
        <begin position="1"/>
        <end position="21"/>
    </location>
</feature>
<dbReference type="SUPFAM" id="SSF53850">
    <property type="entry name" value="Periplasmic binding protein-like II"/>
    <property type="match status" value="1"/>
</dbReference>
<evidence type="ECO:0000259" key="4">
    <source>
        <dbReference type="SMART" id="SM00062"/>
    </source>
</evidence>
<dbReference type="RefSeq" id="WP_044616423.1">
    <property type="nucleotide sequence ID" value="NZ_CP007142.1"/>
</dbReference>
<dbReference type="AlphaFoldDB" id="A0A0C5V2K5"/>
<dbReference type="SMART" id="SM00062">
    <property type="entry name" value="PBPb"/>
    <property type="match status" value="1"/>
</dbReference>
<dbReference type="EMBL" id="CP007142">
    <property type="protein sequence ID" value="AJQ93715.1"/>
    <property type="molecule type" value="Genomic_DNA"/>
</dbReference>
<protein>
    <submittedName>
        <fullName evidence="5">ABC-type amino acid transport/signal transduction system, periplasmic component/domain</fullName>
    </submittedName>
</protein>
<feature type="chain" id="PRO_5002183473" evidence="3">
    <location>
        <begin position="22"/>
        <end position="242"/>
    </location>
</feature>
<dbReference type="STRING" id="1445510.YC6258_01667"/>
<comment type="similarity">
    <text evidence="1">Belongs to the bacterial solute-binding protein 3 family.</text>
</comment>
<keyword evidence="2 3" id="KW-0732">Signal</keyword>
<dbReference type="HOGENOM" id="CLU_064076_8_1_6"/>
<evidence type="ECO:0000256" key="2">
    <source>
        <dbReference type="ARBA" id="ARBA00022729"/>
    </source>
</evidence>
<dbReference type="OrthoDB" id="7340028at2"/>
<accession>A0A0C5V2K5</accession>
<sequence length="242" mass="26457">MNIVNLMKVMLIAVLAQHALAEVKVSVDHANPPFMYINNGKAAGIYPALIAAAFEKMKEPVEINALPWSRAIEDIENANAGVGGIYKNSERLKKYDYSDQIFVEKLMVYYNKAKTVSFKTANDLKGMEVGVIRGWSYGDDFDSAVKAGEITVSEVTSDGQNFSKLNSGRLDAVIAIEASGTIFMQKFPGIAVVEVPIAENPTYLAFSKNANMTAVLDKFNKAITSLQASGDFDRIVREALTE</sequence>
<dbReference type="Gene3D" id="3.40.190.10">
    <property type="entry name" value="Periplasmic binding protein-like II"/>
    <property type="match status" value="2"/>
</dbReference>
<keyword evidence="6" id="KW-1185">Reference proteome</keyword>
<name>A0A0C5V2K5_9GAMM</name>
<proteinExistence type="inferred from homology"/>
<evidence type="ECO:0000313" key="5">
    <source>
        <dbReference type="EMBL" id="AJQ93715.1"/>
    </source>
</evidence>
<evidence type="ECO:0000313" key="6">
    <source>
        <dbReference type="Proteomes" id="UP000032266"/>
    </source>
</evidence>